<dbReference type="Gene3D" id="3.30.559.10">
    <property type="entry name" value="Chloramphenicol acetyltransferase-like domain"/>
    <property type="match status" value="2"/>
</dbReference>
<keyword evidence="2" id="KW-0012">Acyltransferase</keyword>
<reference evidence="4 5" key="1">
    <citation type="submission" date="2015-03" db="EMBL/GenBank/DDBJ databases">
        <authorList>
            <person name="Morales-Cruz A."/>
            <person name="Amrine K.C."/>
            <person name="Cantu D."/>
        </authorList>
    </citation>
    <scope>NUCLEOTIDE SEQUENCE [LARGE SCALE GENOMIC DNA]</scope>
    <source>
        <strain evidence="4">DS831</strain>
    </source>
</reference>
<dbReference type="AlphaFoldDB" id="A0A0G2DSR3"/>
<evidence type="ECO:0000256" key="2">
    <source>
        <dbReference type="ARBA" id="ARBA00023315"/>
    </source>
</evidence>
<protein>
    <submittedName>
        <fullName evidence="4">Putative transferase family protein</fullName>
    </submittedName>
</protein>
<dbReference type="GO" id="GO:0016747">
    <property type="term" value="F:acyltransferase activity, transferring groups other than amino-acyl groups"/>
    <property type="evidence" value="ECO:0007669"/>
    <property type="project" value="TreeGrafter"/>
</dbReference>
<accession>A0A0G2DSR3</accession>
<comment type="caution">
    <text evidence="4">The sequence shown here is derived from an EMBL/GenBank/DDBJ whole genome shotgun (WGS) entry which is preliminary data.</text>
</comment>
<evidence type="ECO:0000313" key="4">
    <source>
        <dbReference type="EMBL" id="KKY13296.1"/>
    </source>
</evidence>
<keyword evidence="1 4" id="KW-0808">Transferase</keyword>
<dbReference type="PANTHER" id="PTHR31642:SF11">
    <property type="entry name" value="SHIKIMATE O-HYDROXYCINNAMOYLTRANSFERASE"/>
    <property type="match status" value="1"/>
</dbReference>
<dbReference type="EMBL" id="LAQI01000342">
    <property type="protein sequence ID" value="KKY13296.1"/>
    <property type="molecule type" value="Genomic_DNA"/>
</dbReference>
<organism evidence="4 5">
    <name type="scientific">Diplodia seriata</name>
    <dbReference type="NCBI Taxonomy" id="420778"/>
    <lineage>
        <taxon>Eukaryota</taxon>
        <taxon>Fungi</taxon>
        <taxon>Dikarya</taxon>
        <taxon>Ascomycota</taxon>
        <taxon>Pezizomycotina</taxon>
        <taxon>Dothideomycetes</taxon>
        <taxon>Dothideomycetes incertae sedis</taxon>
        <taxon>Botryosphaeriales</taxon>
        <taxon>Botryosphaeriaceae</taxon>
        <taxon>Diplodia</taxon>
    </lineage>
</organism>
<dbReference type="Proteomes" id="UP000034182">
    <property type="component" value="Unassembled WGS sequence"/>
</dbReference>
<gene>
    <name evidence="4" type="ORF">UCDDS831_g09147</name>
</gene>
<feature type="region of interest" description="Disordered" evidence="3">
    <location>
        <begin position="320"/>
        <end position="341"/>
    </location>
</feature>
<dbReference type="InterPro" id="IPR050317">
    <property type="entry name" value="Plant_Fungal_Acyltransferase"/>
</dbReference>
<evidence type="ECO:0000256" key="1">
    <source>
        <dbReference type="ARBA" id="ARBA00022679"/>
    </source>
</evidence>
<evidence type="ECO:0000256" key="3">
    <source>
        <dbReference type="SAM" id="MobiDB-lite"/>
    </source>
</evidence>
<evidence type="ECO:0000313" key="5">
    <source>
        <dbReference type="Proteomes" id="UP000034182"/>
    </source>
</evidence>
<name>A0A0G2DSR3_9PEZI</name>
<dbReference type="Pfam" id="PF02458">
    <property type="entry name" value="Transferase"/>
    <property type="match status" value="1"/>
</dbReference>
<proteinExistence type="predicted"/>
<reference evidence="4 5" key="2">
    <citation type="submission" date="2015-05" db="EMBL/GenBank/DDBJ databases">
        <title>Distinctive expansion of gene families associated with plant cell wall degradation and secondary metabolism in the genomes of grapevine trunk pathogens.</title>
        <authorList>
            <person name="Lawrence D.P."/>
            <person name="Travadon R."/>
            <person name="Rolshausen P.E."/>
            <person name="Baumgartner K."/>
        </authorList>
    </citation>
    <scope>NUCLEOTIDE SEQUENCE [LARGE SCALE GENOMIC DNA]</scope>
    <source>
        <strain evidence="4">DS831</strain>
    </source>
</reference>
<dbReference type="InterPro" id="IPR023213">
    <property type="entry name" value="CAT-like_dom_sf"/>
</dbReference>
<sequence length="383" mass="40577">MTLGALDQQVYPIVPIAVVFIYPGTPSTTCTSPAIPIPALKTALSHLLDAYPHLTGRLHISPTTGTRSIDRLGAGIHLHGATCASTLSSLTPPNARLTLPDLPAGGNALLAPYEPTLAAVCADRTPILSVQHTAFACGAVALGLRALHTVVDSDAFFQIVRDLAAVYRSLFPATTTTSMTCLRPADDAPAVHPPPPPPTPLTPYLAAETGGGGLTAEERHEALAFRPALFAVEDEEGKEAVPERYADKLQDATPTPTPTPPVEGRVMRFTRAQLAALKAAATATATPGDDDVPAPDAWVSTYDALSALVWTRVHAARVRLRPGKKQQQGGKEEGEEGEALPSRDFLTSVNYRERLALPARYPFNAVFAPPIESHIPDLKLDSI</sequence>
<dbReference type="PANTHER" id="PTHR31642">
    <property type="entry name" value="TRICHOTHECENE 3-O-ACETYLTRANSFERASE"/>
    <property type="match status" value="1"/>
</dbReference>